<feature type="region of interest" description="Disordered" evidence="2">
    <location>
        <begin position="780"/>
        <end position="800"/>
    </location>
</feature>
<dbReference type="Gene3D" id="1.25.10.10">
    <property type="entry name" value="Leucine-rich Repeat Variant"/>
    <property type="match status" value="1"/>
</dbReference>
<evidence type="ECO:0000313" key="5">
    <source>
        <dbReference type="Proteomes" id="UP000186601"/>
    </source>
</evidence>
<dbReference type="InterPro" id="IPR011989">
    <property type="entry name" value="ARM-like"/>
</dbReference>
<evidence type="ECO:0000259" key="3">
    <source>
        <dbReference type="Pfam" id="PF25018"/>
    </source>
</evidence>
<dbReference type="InterPro" id="IPR016024">
    <property type="entry name" value="ARM-type_fold"/>
</dbReference>
<keyword evidence="1" id="KW-0653">Protein transport</keyword>
<dbReference type="GO" id="GO:0005635">
    <property type="term" value="C:nuclear envelope"/>
    <property type="evidence" value="ECO:0007669"/>
    <property type="project" value="TreeGrafter"/>
</dbReference>
<sequence>MVQDLHPESVNGAIASVFPVWLDAFKVLLNMDPRNDVENTPNWDGIAIKREVIKTIDTIRNGFPRVLKPHLPDFLTAALRHLTALFPTYYHYYVLAEDSVPNSSEDEKIELSQFASSTLDLLANVARNGGAKTWFDQSNVTALIAEVFRWAEMTTDDETEWAHDPNAFVAQESEESTSYSVRVAGFDLIDTLLDRTPALSLSTLQTNIERTVVESSQAKENGQQGWWRPLEAGLAAIGGVQSTIFESLDIEGRSGQPDPINVKQLLVDVVPNLLSLSEFPFLQGRAFVFASQFAKLLPSELAGNYLDAVIQVLESQDGSIPVKVSAILAAKGFCKNSGVSTIVPRAPRICKCIEGFVQITTADTLTLIQETLSALLSVQEGQWMTVQLAGSLIPATLNVMHKNIRDPVLMATISSILGQLAAVPIPGMYEVVISHAVPILCQAIVQPDGSPAAAIDQVCGLLEGAPQGKLGVNFMNTLAPCLFGAMKTMEDRDGIQAGISALTLIVKKDCRALVEWRDPSTGGSGLDCTLQLIATLLETKDESGSLFIGDLIIQIIRNAGDAILPILPELLQAMVRRMTSAKTATFVQSLVIPFAFLIHSGHRDTVLGLLESFDVNGRSGLNVFINTWCENAETFQGYWNTRVNSLALIDVFVSQRSSLQNLLVKGDLIIDPGTEGVIMTRSKTRAVPTQFTSIPFPLKALKLLLHDLQTEGEPASLGYMGIKESDVADLDSDDGDEEWDTEATAEALDVGSDDLTRMLGGHGVPPEMVGIVAEMAATPSMRSTPTQFERDPLYDTDGEDLSDPIYQVDLRDCIISFVRECATQNTSNFSAIVDKLTPEELMVARKAVTGEQNGSESF</sequence>
<organism evidence="4 5">
    <name type="scientific">Hermanssonia centrifuga</name>
    <dbReference type="NCBI Taxonomy" id="98765"/>
    <lineage>
        <taxon>Eukaryota</taxon>
        <taxon>Fungi</taxon>
        <taxon>Dikarya</taxon>
        <taxon>Basidiomycota</taxon>
        <taxon>Agaricomycotina</taxon>
        <taxon>Agaricomycetes</taxon>
        <taxon>Polyporales</taxon>
        <taxon>Meruliaceae</taxon>
        <taxon>Hermanssonia</taxon>
    </lineage>
</organism>
<dbReference type="AlphaFoldDB" id="A0A2R6RIE1"/>
<dbReference type="PANTHER" id="PTHR10997">
    <property type="entry name" value="IMPORTIN-7, 8, 11"/>
    <property type="match status" value="1"/>
</dbReference>
<dbReference type="STRING" id="98765.A0A2R6RIE1"/>
<dbReference type="Proteomes" id="UP000186601">
    <property type="component" value="Unassembled WGS sequence"/>
</dbReference>
<proteinExistence type="predicted"/>
<dbReference type="EMBL" id="MLYV02000256">
    <property type="protein sequence ID" value="PSS29789.1"/>
    <property type="molecule type" value="Genomic_DNA"/>
</dbReference>
<dbReference type="GO" id="GO:0005829">
    <property type="term" value="C:cytosol"/>
    <property type="evidence" value="ECO:0007669"/>
    <property type="project" value="TreeGrafter"/>
</dbReference>
<evidence type="ECO:0000313" key="4">
    <source>
        <dbReference type="EMBL" id="PSS29789.1"/>
    </source>
</evidence>
<evidence type="ECO:0000256" key="1">
    <source>
        <dbReference type="ARBA" id="ARBA00022927"/>
    </source>
</evidence>
<dbReference type="Pfam" id="PF25018">
    <property type="entry name" value="HEAT_IPO9_c"/>
    <property type="match status" value="1"/>
</dbReference>
<accession>A0A2R6RIE1</accession>
<comment type="caution">
    <text evidence="4">The sequence shown here is derived from an EMBL/GenBank/DDBJ whole genome shotgun (WGS) entry which is preliminary data.</text>
</comment>
<keyword evidence="5" id="KW-1185">Reference proteome</keyword>
<evidence type="ECO:0000256" key="2">
    <source>
        <dbReference type="SAM" id="MobiDB-lite"/>
    </source>
</evidence>
<dbReference type="GO" id="GO:0006606">
    <property type="term" value="P:protein import into nucleus"/>
    <property type="evidence" value="ECO:0007669"/>
    <property type="project" value="TreeGrafter"/>
</dbReference>
<feature type="domain" description="Importin-9 central HEAT repeats" evidence="3">
    <location>
        <begin position="138"/>
        <end position="376"/>
    </location>
</feature>
<keyword evidence="1" id="KW-0813">Transport</keyword>
<reference evidence="4 5" key="1">
    <citation type="submission" date="2018-02" db="EMBL/GenBank/DDBJ databases">
        <title>Genome sequence of the basidiomycete white-rot fungus Phlebia centrifuga.</title>
        <authorList>
            <person name="Granchi Z."/>
            <person name="Peng M."/>
            <person name="de Vries R.P."/>
            <person name="Hilden K."/>
            <person name="Makela M.R."/>
            <person name="Grigoriev I."/>
            <person name="Riley R."/>
        </authorList>
    </citation>
    <scope>NUCLEOTIDE SEQUENCE [LARGE SCALE GENOMIC DNA]</scope>
    <source>
        <strain evidence="4 5">FBCC195</strain>
    </source>
</reference>
<protein>
    <recommendedName>
        <fullName evidence="3">Importin-9 central HEAT repeats domain-containing protein</fullName>
    </recommendedName>
</protein>
<dbReference type="InterPro" id="IPR056840">
    <property type="entry name" value="HEAT_IPO9_central"/>
</dbReference>
<dbReference type="PANTHER" id="PTHR10997:SF9">
    <property type="entry name" value="IMPORTIN-9"/>
    <property type="match status" value="1"/>
</dbReference>
<dbReference type="OrthoDB" id="431626at2759"/>
<name>A0A2R6RIE1_9APHY</name>
<dbReference type="SUPFAM" id="SSF48371">
    <property type="entry name" value="ARM repeat"/>
    <property type="match status" value="1"/>
</dbReference>
<gene>
    <name evidence="4" type="ORF">PHLCEN_2v2937</name>
</gene>